<evidence type="ECO:0000259" key="1">
    <source>
        <dbReference type="PROSITE" id="PS50853"/>
    </source>
</evidence>
<dbReference type="KEGG" id="vg:80004989"/>
<dbReference type="RefSeq" id="YP_010751323.1">
    <property type="nucleotide sequence ID" value="NC_073368.1"/>
</dbReference>
<accession>A0A649VL88</accession>
<dbReference type="InterPro" id="IPR013783">
    <property type="entry name" value="Ig-like_fold"/>
</dbReference>
<sequence length="712" mass="73670">MGYADYTRGTGTTGTMMIRVADSAGQNGVITANHIQFWLNAGQSATNVGSAGWSGIVNGVGVGGSFSYPSGNPWVLIAEYYVGYTQTVRFSIGATGTQGLGGPTDFWLDVYRATVPPAPTPFCVAPNPNQITPTSLRAQFCSQGDGGSAITSWGLQIATDAAFTQNTQLVSSSGTTTFTGLTPGTTYYFRARGQNAVGVGAWSATWSGTTSNPGAPTLVSVTADAAGAKATIVADGPSGYTVASYTIQNRLPGGSWGTVASGSANPSQEVTGLTPGQTYEWRVAAVISGYTTAWSNVITRTQPQPNASPGSFWNGDTPDTPTTNYTWTGTAGASTSQAQTLTGGAVGWLKGAAAVAASGGTAVQYQITGGIEPNGNGGDWAVRYVMLTNAATNGFRGGTDGVAGYAVVTQGGSYMGSIWVRANRARTLAAMWVWYNAGGAVIGTSIGAGVAVAANTPTRLTVLGVAPVGAVRGAVVFTDPAGSSLMQAGDVIDADANMGSTGVLYPYFDGNTPDTTQFIFSWTGAANTSPSQREAIPQAEQNPLLDPNCEPIPTPPAPPAIEDDCITPIGSWRRRLFIIDSSDIPEHLSAVPTVRLQTFGDSESQVRLRWYYNPECLPPLSVDTSTWEFEQIISFIPANTTITLDGVSERVWAEVPTGSTAIPADSLLYGTGGVPATWPTLSCGGCWLISLDTDLAANVANLQPSASLTVRE</sequence>
<dbReference type="CDD" id="cd00063">
    <property type="entry name" value="FN3"/>
    <property type="match status" value="2"/>
</dbReference>
<dbReference type="PROSITE" id="PS50853">
    <property type="entry name" value="FN3"/>
    <property type="match status" value="2"/>
</dbReference>
<dbReference type="InterPro" id="IPR003961">
    <property type="entry name" value="FN3_dom"/>
</dbReference>
<dbReference type="GeneID" id="80004989"/>
<protein>
    <submittedName>
        <fullName evidence="2">Minor tail protein</fullName>
    </submittedName>
</protein>
<dbReference type="Proteomes" id="UP000425388">
    <property type="component" value="Segment"/>
</dbReference>
<dbReference type="SUPFAM" id="SSF49265">
    <property type="entry name" value="Fibronectin type III"/>
    <property type="match status" value="1"/>
</dbReference>
<feature type="domain" description="Fibronectin type-III" evidence="1">
    <location>
        <begin position="215"/>
        <end position="305"/>
    </location>
</feature>
<keyword evidence="3" id="KW-1185">Reference proteome</keyword>
<organism evidence="2 3">
    <name type="scientific">Microbacterium phage Megan</name>
    <dbReference type="NCBI Taxonomy" id="2656551"/>
    <lineage>
        <taxon>Viruses</taxon>
        <taxon>Duplodnaviria</taxon>
        <taxon>Heunggongvirae</taxon>
        <taxon>Uroviricota</taxon>
        <taxon>Caudoviricetes</taxon>
        <taxon>Hodgkinviridae</taxon>
        <taxon>Meganvirus</taxon>
        <taxon>Meganvirus megan</taxon>
    </lineage>
</organism>
<dbReference type="InterPro" id="IPR036116">
    <property type="entry name" value="FN3_sf"/>
</dbReference>
<dbReference type="SMART" id="SM00060">
    <property type="entry name" value="FN3"/>
    <property type="match status" value="2"/>
</dbReference>
<dbReference type="EMBL" id="MN586020">
    <property type="protein sequence ID" value="QGJ92702.1"/>
    <property type="molecule type" value="Genomic_DNA"/>
</dbReference>
<feature type="domain" description="Fibronectin type-III" evidence="1">
    <location>
        <begin position="118"/>
        <end position="213"/>
    </location>
</feature>
<evidence type="ECO:0000313" key="2">
    <source>
        <dbReference type="EMBL" id="QGJ92702.1"/>
    </source>
</evidence>
<evidence type="ECO:0000313" key="3">
    <source>
        <dbReference type="Proteomes" id="UP000425388"/>
    </source>
</evidence>
<proteinExistence type="predicted"/>
<reference evidence="2 3" key="1">
    <citation type="submission" date="2019-10" db="EMBL/GenBank/DDBJ databases">
        <authorList>
            <person name="Abad L.A."/>
            <person name="AUll H.A."/>
            <person name="Garlena R.A."/>
            <person name="Russell D.A."/>
            <person name="Pope W.H."/>
            <person name="Jacobs-Sera D."/>
            <person name="Hatfull G.F."/>
        </authorList>
    </citation>
    <scope>NUCLEOTIDE SEQUENCE [LARGE SCALE GENOMIC DNA]</scope>
</reference>
<dbReference type="Pfam" id="PF00041">
    <property type="entry name" value="fn3"/>
    <property type="match status" value="1"/>
</dbReference>
<dbReference type="Gene3D" id="2.60.40.10">
    <property type="entry name" value="Immunoglobulins"/>
    <property type="match status" value="2"/>
</dbReference>
<gene>
    <name evidence="2" type="primary">32</name>
    <name evidence="2" type="ORF">PBI_MEGAN_32</name>
</gene>
<name>A0A649VL88_9CAUD</name>